<feature type="transmembrane region" description="Helical" evidence="6">
    <location>
        <begin position="255"/>
        <end position="272"/>
    </location>
</feature>
<dbReference type="PANTHER" id="PTHR32322">
    <property type="entry name" value="INNER MEMBRANE TRANSPORTER"/>
    <property type="match status" value="1"/>
</dbReference>
<evidence type="ECO:0000256" key="6">
    <source>
        <dbReference type="SAM" id="Phobius"/>
    </source>
</evidence>
<feature type="domain" description="EamA" evidence="7">
    <location>
        <begin position="142"/>
        <end position="272"/>
    </location>
</feature>
<accession>A0ABR8TL51</accession>
<evidence type="ECO:0000259" key="7">
    <source>
        <dbReference type="Pfam" id="PF00892"/>
    </source>
</evidence>
<feature type="transmembrane region" description="Helical" evidence="6">
    <location>
        <begin position="119"/>
        <end position="136"/>
    </location>
</feature>
<name>A0ABR8TL51_9PSED</name>
<proteinExistence type="predicted"/>
<gene>
    <name evidence="9" type="ORF">H9642_04805</name>
</gene>
<keyword evidence="4 6" id="KW-0472">Membrane</keyword>
<dbReference type="InterPro" id="IPR000620">
    <property type="entry name" value="EamA_dom"/>
</dbReference>
<dbReference type="InterPro" id="IPR021331">
    <property type="entry name" value="Hva1_TUDOR"/>
</dbReference>
<dbReference type="Pfam" id="PF00892">
    <property type="entry name" value="EamA"/>
    <property type="match status" value="1"/>
</dbReference>
<feature type="transmembrane region" description="Helical" evidence="6">
    <location>
        <begin position="230"/>
        <end position="249"/>
    </location>
</feature>
<evidence type="ECO:0000259" key="8">
    <source>
        <dbReference type="Pfam" id="PF11160"/>
    </source>
</evidence>
<sequence>MPAPRILLLTLLAMLGFAGNSLLCRLALKEGALDAATFTSLRLLFGALTLWVLVRLGQRRLAGNWLSALALFLYAAAFSFAYLRLDTGTGALLLFGAVQVGMVVAGWRRGERLNRWQGVGFLLAVCGLLALLLPGASAPDLLGALLMAISGLAWALYSLRARNTADPLAVTAGNFLLAAPLALGLSLLQVAEVRWSGMGVFYAVVSGALTSGVCYAIWYSALRGLTAVQAGTVQLSVPILAALGGSLLLDEALSLRLALTALAVLGGIALMLRARPERSTQLNLLTVCLSQHDERRHSRWRMVMTQKFNVGDHVSWNSEAGRVSGKITKVHTRDTEYKGHPRHASEEEPQYEIKSDKTDHVAMHKGSALKKID</sequence>
<dbReference type="EMBL" id="JACSQG010000001">
    <property type="protein sequence ID" value="MBD7976503.1"/>
    <property type="molecule type" value="Genomic_DNA"/>
</dbReference>
<feature type="transmembrane region" description="Helical" evidence="6">
    <location>
        <begin position="61"/>
        <end position="83"/>
    </location>
</feature>
<feature type="domain" description="Hypervirulence associated protein TUDOR" evidence="8">
    <location>
        <begin position="311"/>
        <end position="369"/>
    </location>
</feature>
<evidence type="ECO:0000256" key="5">
    <source>
        <dbReference type="SAM" id="MobiDB-lite"/>
    </source>
</evidence>
<dbReference type="InterPro" id="IPR050638">
    <property type="entry name" value="AA-Vitamin_Transporters"/>
</dbReference>
<feature type="region of interest" description="Disordered" evidence="5">
    <location>
        <begin position="332"/>
        <end position="373"/>
    </location>
</feature>
<keyword evidence="2 6" id="KW-0812">Transmembrane</keyword>
<comment type="subcellular location">
    <subcellularLocation>
        <location evidence="1">Membrane</location>
        <topology evidence="1">Multi-pass membrane protein</topology>
    </subcellularLocation>
</comment>
<reference evidence="9 10" key="1">
    <citation type="submission" date="2020-08" db="EMBL/GenBank/DDBJ databases">
        <title>A Genomic Blueprint of the Chicken Gut Microbiome.</title>
        <authorList>
            <person name="Gilroy R."/>
            <person name="Ravi A."/>
            <person name="Getino M."/>
            <person name="Pursley I."/>
            <person name="Horton D.L."/>
            <person name="Alikhan N.-F."/>
            <person name="Baker D."/>
            <person name="Gharbi K."/>
            <person name="Hall N."/>
            <person name="Watson M."/>
            <person name="Adriaenssens E.M."/>
            <person name="Foster-Nyarko E."/>
            <person name="Jarju S."/>
            <person name="Secka A."/>
            <person name="Antonio M."/>
            <person name="Oren A."/>
            <person name="Chaudhuri R."/>
            <person name="La Ragione R.M."/>
            <person name="Hildebrand F."/>
            <person name="Pallen M.J."/>
        </authorList>
    </citation>
    <scope>NUCLEOTIDE SEQUENCE [LARGE SCALE GENOMIC DNA]</scope>
    <source>
        <strain evidence="9 10">Sa2CUA2</strain>
    </source>
</reference>
<dbReference type="Pfam" id="PF11160">
    <property type="entry name" value="Hva1_TUDOR"/>
    <property type="match status" value="1"/>
</dbReference>
<evidence type="ECO:0000256" key="2">
    <source>
        <dbReference type="ARBA" id="ARBA00022692"/>
    </source>
</evidence>
<evidence type="ECO:0000256" key="3">
    <source>
        <dbReference type="ARBA" id="ARBA00022989"/>
    </source>
</evidence>
<feature type="transmembrane region" description="Helical" evidence="6">
    <location>
        <begin position="35"/>
        <end position="54"/>
    </location>
</feature>
<comment type="caution">
    <text evidence="9">The sequence shown here is derived from an EMBL/GenBank/DDBJ whole genome shotgun (WGS) entry which is preliminary data.</text>
</comment>
<feature type="transmembrane region" description="Helical" evidence="6">
    <location>
        <begin position="168"/>
        <end position="188"/>
    </location>
</feature>
<keyword evidence="10" id="KW-1185">Reference proteome</keyword>
<evidence type="ECO:0000313" key="10">
    <source>
        <dbReference type="Proteomes" id="UP000611945"/>
    </source>
</evidence>
<dbReference type="Gene3D" id="2.30.30.1060">
    <property type="match status" value="1"/>
</dbReference>
<feature type="transmembrane region" description="Helical" evidence="6">
    <location>
        <begin position="200"/>
        <end position="218"/>
    </location>
</feature>
<feature type="transmembrane region" description="Helical" evidence="6">
    <location>
        <begin position="89"/>
        <end position="107"/>
    </location>
</feature>
<dbReference type="Proteomes" id="UP000611945">
    <property type="component" value="Unassembled WGS sequence"/>
</dbReference>
<dbReference type="InterPro" id="IPR037185">
    <property type="entry name" value="EmrE-like"/>
</dbReference>
<evidence type="ECO:0000256" key="1">
    <source>
        <dbReference type="ARBA" id="ARBA00004141"/>
    </source>
</evidence>
<feature type="compositionally biased region" description="Basic and acidic residues" evidence="5">
    <location>
        <begin position="332"/>
        <end position="362"/>
    </location>
</feature>
<evidence type="ECO:0000313" key="9">
    <source>
        <dbReference type="EMBL" id="MBD7976503.1"/>
    </source>
</evidence>
<feature type="transmembrane region" description="Helical" evidence="6">
    <location>
        <begin position="142"/>
        <end position="159"/>
    </location>
</feature>
<protein>
    <submittedName>
        <fullName evidence="9">HVA1 family protein</fullName>
    </submittedName>
</protein>
<dbReference type="SUPFAM" id="SSF103481">
    <property type="entry name" value="Multidrug resistance efflux transporter EmrE"/>
    <property type="match status" value="2"/>
</dbReference>
<keyword evidence="3 6" id="KW-1133">Transmembrane helix</keyword>
<organism evidence="9 10">
    <name type="scientific">Serpens gallinarum</name>
    <dbReference type="NCBI Taxonomy" id="2763075"/>
    <lineage>
        <taxon>Bacteria</taxon>
        <taxon>Pseudomonadati</taxon>
        <taxon>Pseudomonadota</taxon>
        <taxon>Gammaproteobacteria</taxon>
        <taxon>Pseudomonadales</taxon>
        <taxon>Pseudomonadaceae</taxon>
        <taxon>Pseudomonas</taxon>
    </lineage>
</organism>
<evidence type="ECO:0000256" key="4">
    <source>
        <dbReference type="ARBA" id="ARBA00023136"/>
    </source>
</evidence>
<dbReference type="PANTHER" id="PTHR32322:SF9">
    <property type="entry name" value="AMINO-ACID METABOLITE EFFLUX PUMP-RELATED"/>
    <property type="match status" value="1"/>
</dbReference>